<reference evidence="5" key="1">
    <citation type="submission" date="2016-01" db="EMBL/GenBank/DDBJ databases">
        <authorList>
            <person name="Peeters C."/>
        </authorList>
    </citation>
    <scope>NUCLEOTIDE SEQUENCE [LARGE SCALE GENOMIC DNA]</scope>
    <source>
        <strain evidence="5">LMG 22940</strain>
    </source>
</reference>
<evidence type="ECO:0000259" key="4">
    <source>
        <dbReference type="PROSITE" id="PS01124"/>
    </source>
</evidence>
<dbReference type="AlphaFoldDB" id="A0A158FPM6"/>
<comment type="caution">
    <text evidence="5">The sequence shown here is derived from an EMBL/GenBank/DDBJ whole genome shotgun (WGS) entry which is preliminary data.</text>
</comment>
<dbReference type="PROSITE" id="PS01124">
    <property type="entry name" value="HTH_ARAC_FAMILY_2"/>
    <property type="match status" value="1"/>
</dbReference>
<accession>A0A158FPM6</accession>
<evidence type="ECO:0000256" key="2">
    <source>
        <dbReference type="ARBA" id="ARBA00023125"/>
    </source>
</evidence>
<evidence type="ECO:0000256" key="3">
    <source>
        <dbReference type="ARBA" id="ARBA00023163"/>
    </source>
</evidence>
<dbReference type="OrthoDB" id="9178898at2"/>
<evidence type="ECO:0000313" key="6">
    <source>
        <dbReference type="Proteomes" id="UP000054770"/>
    </source>
</evidence>
<evidence type="ECO:0000313" key="5">
    <source>
        <dbReference type="EMBL" id="SAL21593.1"/>
    </source>
</evidence>
<dbReference type="Gene3D" id="1.10.10.60">
    <property type="entry name" value="Homeodomain-like"/>
    <property type="match status" value="1"/>
</dbReference>
<keyword evidence="3" id="KW-0804">Transcription</keyword>
<dbReference type="PANTHER" id="PTHR46796:SF2">
    <property type="entry name" value="TRANSCRIPTIONAL REGULATORY PROTEIN"/>
    <property type="match status" value="1"/>
</dbReference>
<dbReference type="SUPFAM" id="SSF46689">
    <property type="entry name" value="Homeodomain-like"/>
    <property type="match status" value="1"/>
</dbReference>
<dbReference type="InterPro" id="IPR020449">
    <property type="entry name" value="Tscrpt_reg_AraC-type_HTH"/>
</dbReference>
<dbReference type="PANTHER" id="PTHR46796">
    <property type="entry name" value="HTH-TYPE TRANSCRIPTIONAL ACTIVATOR RHAS-RELATED"/>
    <property type="match status" value="1"/>
</dbReference>
<dbReference type="InterPro" id="IPR018060">
    <property type="entry name" value="HTH_AraC"/>
</dbReference>
<keyword evidence="1" id="KW-0805">Transcription regulation</keyword>
<keyword evidence="6" id="KW-1185">Reference proteome</keyword>
<dbReference type="InterPro" id="IPR050204">
    <property type="entry name" value="AraC_XylS_family_regulators"/>
</dbReference>
<feature type="domain" description="HTH araC/xylS-type" evidence="4">
    <location>
        <begin position="59"/>
        <end position="99"/>
    </location>
</feature>
<organism evidence="5 6">
    <name type="scientific">Caballeronia choica</name>
    <dbReference type="NCBI Taxonomy" id="326476"/>
    <lineage>
        <taxon>Bacteria</taxon>
        <taxon>Pseudomonadati</taxon>
        <taxon>Pseudomonadota</taxon>
        <taxon>Betaproteobacteria</taxon>
        <taxon>Burkholderiales</taxon>
        <taxon>Burkholderiaceae</taxon>
        <taxon>Caballeronia</taxon>
    </lineage>
</organism>
<dbReference type="RefSeq" id="WP_125482866.1">
    <property type="nucleotide sequence ID" value="NZ_FCON02000006.1"/>
</dbReference>
<proteinExistence type="predicted"/>
<dbReference type="GO" id="GO:0043565">
    <property type="term" value="F:sequence-specific DNA binding"/>
    <property type="evidence" value="ECO:0007669"/>
    <property type="project" value="InterPro"/>
</dbReference>
<dbReference type="Proteomes" id="UP000054770">
    <property type="component" value="Unassembled WGS sequence"/>
</dbReference>
<keyword evidence="2" id="KW-0238">DNA-binding</keyword>
<protein>
    <submittedName>
        <fullName evidence="5">AraC family transcriptional regulator</fullName>
    </submittedName>
</protein>
<sequence>MADMTGELVGISTQTNGLLAAGPVGGVAYDVRIRRAIDAMKLVRGTTPDFDELAKAVGLSRPHFFLQDIAFELGFDSPGNFTRFFARQQGVTPSQYRRNVQFVDG</sequence>
<dbReference type="Pfam" id="PF12833">
    <property type="entry name" value="HTH_18"/>
    <property type="match status" value="1"/>
</dbReference>
<dbReference type="GO" id="GO:0003700">
    <property type="term" value="F:DNA-binding transcription factor activity"/>
    <property type="evidence" value="ECO:0007669"/>
    <property type="project" value="InterPro"/>
</dbReference>
<evidence type="ECO:0000256" key="1">
    <source>
        <dbReference type="ARBA" id="ARBA00023015"/>
    </source>
</evidence>
<name>A0A158FPM6_9BURK</name>
<dbReference type="InterPro" id="IPR009057">
    <property type="entry name" value="Homeodomain-like_sf"/>
</dbReference>
<gene>
    <name evidence="5" type="ORF">AWB68_00832</name>
</gene>
<dbReference type="EMBL" id="FCON02000006">
    <property type="protein sequence ID" value="SAL21593.1"/>
    <property type="molecule type" value="Genomic_DNA"/>
</dbReference>
<dbReference type="PRINTS" id="PR00032">
    <property type="entry name" value="HTHARAC"/>
</dbReference>